<sequence>MTRNDSNERDASRRFAEDLAELESAEDFLAYFGIDYEPGRVHICRLHILQRFHDYLEGHRQRNGEPTREDYRALLQHAYADFVDSDAQTEKVFRVFKKAAGIATVPVSAITRAGPR</sequence>
<dbReference type="OrthoDB" id="9811868at2"/>
<evidence type="ECO:0000313" key="7">
    <source>
        <dbReference type="Proteomes" id="UP000480275"/>
    </source>
</evidence>
<dbReference type="AlphaFoldDB" id="A0A6L5JXU3"/>
<evidence type="ECO:0000256" key="5">
    <source>
        <dbReference type="ARBA" id="ARBA00023231"/>
    </source>
</evidence>
<evidence type="ECO:0000256" key="4">
    <source>
        <dbReference type="ARBA" id="ARBA00016274"/>
    </source>
</evidence>
<name>A0A6L5JXU3_RHOTE</name>
<comment type="similarity">
    <text evidence="2">Belongs to the NifW family.</text>
</comment>
<accession>A0A6L5JXU3</accession>
<dbReference type="PIRSF" id="PIRSF005790">
    <property type="entry name" value="NifW"/>
    <property type="match status" value="1"/>
</dbReference>
<protein>
    <recommendedName>
        <fullName evidence="4">Nitrogenase-stabilizing/protective protein NifW</fullName>
    </recommendedName>
</protein>
<dbReference type="Proteomes" id="UP000480275">
    <property type="component" value="Unassembled WGS sequence"/>
</dbReference>
<comment type="function">
    <text evidence="1">May protect the nitrogenase Fe-Mo protein from oxidative damage.</text>
</comment>
<evidence type="ECO:0000313" key="6">
    <source>
        <dbReference type="EMBL" id="MQY52153.1"/>
    </source>
</evidence>
<dbReference type="Pfam" id="PF03206">
    <property type="entry name" value="NifW"/>
    <property type="match status" value="1"/>
</dbReference>
<comment type="caution">
    <text evidence="6">The sequence shown here is derived from an EMBL/GenBank/DDBJ whole genome shotgun (WGS) entry which is preliminary data.</text>
</comment>
<evidence type="ECO:0000256" key="3">
    <source>
        <dbReference type="ARBA" id="ARBA00011284"/>
    </source>
</evidence>
<gene>
    <name evidence="6" type="ORF">GHK24_10245</name>
</gene>
<dbReference type="InterPro" id="IPR004893">
    <property type="entry name" value="NifW"/>
</dbReference>
<comment type="subunit">
    <text evidence="3">Homotrimer; associates with NifD.</text>
</comment>
<keyword evidence="5" id="KW-0535">Nitrogen fixation</keyword>
<evidence type="ECO:0000256" key="1">
    <source>
        <dbReference type="ARBA" id="ARBA00002247"/>
    </source>
</evidence>
<proteinExistence type="inferred from homology"/>
<evidence type="ECO:0000256" key="2">
    <source>
        <dbReference type="ARBA" id="ARBA00008351"/>
    </source>
</evidence>
<organism evidence="6 7">
    <name type="scientific">Rhodocyclus tenuis</name>
    <name type="common">Rhodospirillum tenue</name>
    <dbReference type="NCBI Taxonomy" id="1066"/>
    <lineage>
        <taxon>Bacteria</taxon>
        <taxon>Pseudomonadati</taxon>
        <taxon>Pseudomonadota</taxon>
        <taxon>Betaproteobacteria</taxon>
        <taxon>Rhodocyclales</taxon>
        <taxon>Rhodocyclaceae</taxon>
        <taxon>Rhodocyclus</taxon>
    </lineage>
</organism>
<dbReference type="EMBL" id="WIXJ01000007">
    <property type="protein sequence ID" value="MQY52153.1"/>
    <property type="molecule type" value="Genomic_DNA"/>
</dbReference>
<reference evidence="6 7" key="1">
    <citation type="submission" date="2019-10" db="EMBL/GenBank/DDBJ databases">
        <title>Whole-genome sequence of the purple nonsulfur photosynthetic bacterium Rhodocyclus tenuis.</title>
        <authorList>
            <person name="Kyndt J.A."/>
            <person name="Meyer T.E."/>
        </authorList>
    </citation>
    <scope>NUCLEOTIDE SEQUENCE [LARGE SCALE GENOMIC DNA]</scope>
    <source>
        <strain evidence="6 7">DSM 110</strain>
    </source>
</reference>
<dbReference type="GO" id="GO:0009399">
    <property type="term" value="P:nitrogen fixation"/>
    <property type="evidence" value="ECO:0007669"/>
    <property type="project" value="InterPro"/>
</dbReference>